<evidence type="ECO:0000259" key="8">
    <source>
        <dbReference type="PROSITE" id="PS50066"/>
    </source>
</evidence>
<evidence type="ECO:0000256" key="4">
    <source>
        <dbReference type="ARBA" id="ARBA00023163"/>
    </source>
</evidence>
<dbReference type="GO" id="GO:0003677">
    <property type="term" value="F:DNA binding"/>
    <property type="evidence" value="ECO:0007669"/>
    <property type="project" value="UniProtKB-KW"/>
</dbReference>
<gene>
    <name evidence="9" type="ORF">O6P43_028716</name>
</gene>
<keyword evidence="5" id="KW-0539">Nucleus</keyword>
<evidence type="ECO:0000256" key="3">
    <source>
        <dbReference type="ARBA" id="ARBA00023125"/>
    </source>
</evidence>
<dbReference type="InterPro" id="IPR036879">
    <property type="entry name" value="TF_MADSbox_sf"/>
</dbReference>
<dbReference type="PRINTS" id="PR00404">
    <property type="entry name" value="MADSDOMAIN"/>
</dbReference>
<evidence type="ECO:0000256" key="7">
    <source>
        <dbReference type="SAM" id="MobiDB-lite"/>
    </source>
</evidence>
<dbReference type="InterPro" id="IPR050142">
    <property type="entry name" value="MADS-box/MEF2_TF"/>
</dbReference>
<evidence type="ECO:0000256" key="6">
    <source>
        <dbReference type="SAM" id="Coils"/>
    </source>
</evidence>
<evidence type="ECO:0000256" key="1">
    <source>
        <dbReference type="ARBA" id="ARBA00004123"/>
    </source>
</evidence>
<proteinExistence type="predicted"/>
<dbReference type="EMBL" id="JARAOO010000012">
    <property type="protein sequence ID" value="KAJ7948202.1"/>
    <property type="molecule type" value="Genomic_DNA"/>
</dbReference>
<name>A0AAD7KYC6_QUISA</name>
<feature type="coiled-coil region" evidence="6">
    <location>
        <begin position="101"/>
        <end position="135"/>
    </location>
</feature>
<keyword evidence="4" id="KW-0804">Transcription</keyword>
<dbReference type="GO" id="GO:0046983">
    <property type="term" value="F:protein dimerization activity"/>
    <property type="evidence" value="ECO:0007669"/>
    <property type="project" value="InterPro"/>
</dbReference>
<sequence>MGRKKLLVKKIENPRSLQVTYSKRSDGLTKKASELSVLCDTDVGLLMFSPTGLLTSFVSSGRIEDILLRYIERPTELQRGFAEDLENLYQNLKHLKYEGEILKKLEKLQASEEKLKELNQRKNEAQEKMRSYNLDPEKITSVQEAQLHQQFLIDAILRIKQLKQAKLLKQIAPAGPSGVKSPSAAMNDTEVMNEESGPSEIEESIQHQLAPGKRHAC</sequence>
<keyword evidence="3" id="KW-0238">DNA-binding</keyword>
<dbReference type="GO" id="GO:0005634">
    <property type="term" value="C:nucleus"/>
    <property type="evidence" value="ECO:0007669"/>
    <property type="project" value="UniProtKB-SubCell"/>
</dbReference>
<dbReference type="Proteomes" id="UP001163823">
    <property type="component" value="Chromosome 12"/>
</dbReference>
<evidence type="ECO:0000313" key="10">
    <source>
        <dbReference type="Proteomes" id="UP001163823"/>
    </source>
</evidence>
<dbReference type="SUPFAM" id="SSF55455">
    <property type="entry name" value="SRF-like"/>
    <property type="match status" value="1"/>
</dbReference>
<comment type="caution">
    <text evidence="9">The sequence shown here is derived from an EMBL/GenBank/DDBJ whole genome shotgun (WGS) entry which is preliminary data.</text>
</comment>
<dbReference type="InterPro" id="IPR002100">
    <property type="entry name" value="TF_MADSbox"/>
</dbReference>
<evidence type="ECO:0000256" key="5">
    <source>
        <dbReference type="ARBA" id="ARBA00023242"/>
    </source>
</evidence>
<dbReference type="SMART" id="SM00432">
    <property type="entry name" value="MADS"/>
    <property type="match status" value="1"/>
</dbReference>
<reference evidence="9" key="1">
    <citation type="journal article" date="2023" name="Science">
        <title>Elucidation of the pathway for biosynthesis of saponin adjuvants from the soapbark tree.</title>
        <authorList>
            <person name="Reed J."/>
            <person name="Orme A."/>
            <person name="El-Demerdash A."/>
            <person name="Owen C."/>
            <person name="Martin L.B.B."/>
            <person name="Misra R.C."/>
            <person name="Kikuchi S."/>
            <person name="Rejzek M."/>
            <person name="Martin A.C."/>
            <person name="Harkess A."/>
            <person name="Leebens-Mack J."/>
            <person name="Louveau T."/>
            <person name="Stephenson M.J."/>
            <person name="Osbourn A."/>
        </authorList>
    </citation>
    <scope>NUCLEOTIDE SEQUENCE</scope>
    <source>
        <strain evidence="9">S10</strain>
    </source>
</reference>
<dbReference type="Pfam" id="PF00319">
    <property type="entry name" value="SRF-TF"/>
    <property type="match status" value="1"/>
</dbReference>
<evidence type="ECO:0000313" key="9">
    <source>
        <dbReference type="EMBL" id="KAJ7948202.1"/>
    </source>
</evidence>
<dbReference type="PANTHER" id="PTHR48019">
    <property type="entry name" value="SERUM RESPONSE FACTOR HOMOLOG"/>
    <property type="match status" value="1"/>
</dbReference>
<evidence type="ECO:0000256" key="2">
    <source>
        <dbReference type="ARBA" id="ARBA00023015"/>
    </source>
</evidence>
<keyword evidence="2" id="KW-0805">Transcription regulation</keyword>
<keyword evidence="6" id="KW-0175">Coiled coil</keyword>
<feature type="region of interest" description="Disordered" evidence="7">
    <location>
        <begin position="173"/>
        <end position="217"/>
    </location>
</feature>
<dbReference type="Gene3D" id="3.40.1810.10">
    <property type="entry name" value="Transcription factor, MADS-box"/>
    <property type="match status" value="1"/>
</dbReference>
<organism evidence="9 10">
    <name type="scientific">Quillaja saponaria</name>
    <name type="common">Soap bark tree</name>
    <dbReference type="NCBI Taxonomy" id="32244"/>
    <lineage>
        <taxon>Eukaryota</taxon>
        <taxon>Viridiplantae</taxon>
        <taxon>Streptophyta</taxon>
        <taxon>Embryophyta</taxon>
        <taxon>Tracheophyta</taxon>
        <taxon>Spermatophyta</taxon>
        <taxon>Magnoliopsida</taxon>
        <taxon>eudicotyledons</taxon>
        <taxon>Gunneridae</taxon>
        <taxon>Pentapetalae</taxon>
        <taxon>rosids</taxon>
        <taxon>fabids</taxon>
        <taxon>Fabales</taxon>
        <taxon>Quillajaceae</taxon>
        <taxon>Quillaja</taxon>
    </lineage>
</organism>
<protein>
    <submittedName>
        <fullName evidence="9">MADS-box family protein</fullName>
    </submittedName>
</protein>
<accession>A0AAD7KYC6</accession>
<dbReference type="PROSITE" id="PS50066">
    <property type="entry name" value="MADS_BOX_2"/>
    <property type="match status" value="1"/>
</dbReference>
<dbReference type="KEGG" id="qsa:O6P43_028716"/>
<dbReference type="AlphaFoldDB" id="A0AAD7KYC6"/>
<keyword evidence="10" id="KW-1185">Reference proteome</keyword>
<feature type="domain" description="MADS-box" evidence="8">
    <location>
        <begin position="1"/>
        <end position="61"/>
    </location>
</feature>
<comment type="subcellular location">
    <subcellularLocation>
        <location evidence="1">Nucleus</location>
    </subcellularLocation>
</comment>